<feature type="binding site" evidence="8">
    <location>
        <position position="196"/>
    </location>
    <ligand>
        <name>substrate</name>
    </ligand>
</feature>
<keyword evidence="8" id="KW-0963">Cytoplasm</keyword>
<protein>
    <recommendedName>
        <fullName evidence="3 8">Diaminopimelate epimerase</fullName>
        <shortName evidence="8">DAP epimerase</shortName>
        <ecNumber evidence="3 8">5.1.1.7</ecNumber>
    </recommendedName>
    <alternativeName>
        <fullName evidence="8">PLP-independent amino acid racemase</fullName>
    </alternativeName>
</protein>
<comment type="caution">
    <text evidence="10">The sequence shown here is derived from an EMBL/GenBank/DDBJ whole genome shotgun (WGS) entry which is preliminary data.</text>
</comment>
<dbReference type="UniPathway" id="UPA00034">
    <property type="reaction ID" value="UER00025"/>
</dbReference>
<feature type="site" description="Could be important to modulate the pK values of the two catalytic cysteine residues" evidence="8">
    <location>
        <position position="165"/>
    </location>
</feature>
<comment type="pathway">
    <text evidence="1 8">Amino-acid biosynthesis; L-lysine biosynthesis via DAP pathway; DL-2,6-diaminopimelate from LL-2,6-diaminopimelate: step 1/1.</text>
</comment>
<evidence type="ECO:0000256" key="6">
    <source>
        <dbReference type="ARBA" id="ARBA00023235"/>
    </source>
</evidence>
<feature type="binding site" evidence="8">
    <location>
        <position position="17"/>
    </location>
    <ligand>
        <name>substrate</name>
    </ligand>
</feature>
<organism evidence="10 11">
    <name type="scientific">Methylovirgula ligni</name>
    <dbReference type="NCBI Taxonomy" id="569860"/>
    <lineage>
        <taxon>Bacteria</taxon>
        <taxon>Pseudomonadati</taxon>
        <taxon>Pseudomonadota</taxon>
        <taxon>Alphaproteobacteria</taxon>
        <taxon>Hyphomicrobiales</taxon>
        <taxon>Beijerinckiaceae</taxon>
        <taxon>Methylovirgula</taxon>
    </lineage>
</organism>
<evidence type="ECO:0000256" key="4">
    <source>
        <dbReference type="ARBA" id="ARBA00022605"/>
    </source>
</evidence>
<feature type="site" description="Could be important to modulate the pK values of the two catalytic cysteine residues" evidence="8">
    <location>
        <position position="214"/>
    </location>
</feature>
<comment type="function">
    <text evidence="8">Catalyzes the stereoinversion of LL-2,6-diaminopimelate (L,L-DAP) to meso-diaminopimelate (meso-DAP), a precursor of L-lysine and an essential component of the bacterial peptidoglycan.</text>
</comment>
<evidence type="ECO:0000256" key="9">
    <source>
        <dbReference type="PROSITE-ProRule" id="PRU10125"/>
    </source>
</evidence>
<feature type="binding site" evidence="8">
    <location>
        <begin position="79"/>
        <end position="80"/>
    </location>
    <ligand>
        <name>substrate</name>
    </ligand>
</feature>
<feature type="binding site" evidence="8">
    <location>
        <begin position="214"/>
        <end position="215"/>
    </location>
    <ligand>
        <name>substrate</name>
    </ligand>
</feature>
<dbReference type="InterPro" id="IPR001653">
    <property type="entry name" value="DAP_epimerase_DapF"/>
</dbReference>
<comment type="subunit">
    <text evidence="8">Homodimer.</text>
</comment>
<dbReference type="EMBL" id="QUMO01000004">
    <property type="protein sequence ID" value="REF84746.1"/>
    <property type="molecule type" value="Genomic_DNA"/>
</dbReference>
<dbReference type="GO" id="GO:0005829">
    <property type="term" value="C:cytosol"/>
    <property type="evidence" value="ECO:0007669"/>
    <property type="project" value="TreeGrafter"/>
</dbReference>
<feature type="binding site" evidence="8">
    <location>
        <begin position="224"/>
        <end position="225"/>
    </location>
    <ligand>
        <name>substrate</name>
    </ligand>
</feature>
<evidence type="ECO:0000256" key="1">
    <source>
        <dbReference type="ARBA" id="ARBA00005196"/>
    </source>
</evidence>
<keyword evidence="5 8" id="KW-0457">Lysine biosynthesis</keyword>
<dbReference type="GO" id="GO:0008837">
    <property type="term" value="F:diaminopimelate epimerase activity"/>
    <property type="evidence" value="ECO:0007669"/>
    <property type="project" value="UniProtKB-UniRule"/>
</dbReference>
<dbReference type="AlphaFoldDB" id="A0A3D9YQ49"/>
<dbReference type="InterPro" id="IPR018510">
    <property type="entry name" value="DAP_epimerase_AS"/>
</dbReference>
<dbReference type="PROSITE" id="PS01326">
    <property type="entry name" value="DAP_EPIMERASE"/>
    <property type="match status" value="1"/>
</dbReference>
<dbReference type="OrthoDB" id="9805408at2"/>
<dbReference type="SUPFAM" id="SSF54506">
    <property type="entry name" value="Diaminopimelate epimerase-like"/>
    <property type="match status" value="2"/>
</dbReference>
<feature type="active site" description="Proton acceptor" evidence="8">
    <location>
        <position position="223"/>
    </location>
</feature>
<dbReference type="Gene3D" id="3.10.310.10">
    <property type="entry name" value="Diaminopimelate Epimerase, Chain A, domain 1"/>
    <property type="match status" value="2"/>
</dbReference>
<gene>
    <name evidence="8" type="primary">dapF</name>
    <name evidence="10" type="ORF">DES32_2860</name>
</gene>
<feature type="binding site" evidence="8">
    <location>
        <position position="49"/>
    </location>
    <ligand>
        <name>substrate</name>
    </ligand>
</feature>
<dbReference type="RefSeq" id="WP_115837354.1">
    <property type="nucleotide sequence ID" value="NZ_CP025086.1"/>
</dbReference>
<accession>A0A3D9YQ49</accession>
<reference evidence="10 11" key="1">
    <citation type="submission" date="2018-08" db="EMBL/GenBank/DDBJ databases">
        <title>Genomic Encyclopedia of Type Strains, Phase IV (KMG-IV): sequencing the most valuable type-strain genomes for metagenomic binning, comparative biology and taxonomic classification.</title>
        <authorList>
            <person name="Goeker M."/>
        </authorList>
    </citation>
    <scope>NUCLEOTIDE SEQUENCE [LARGE SCALE GENOMIC DNA]</scope>
    <source>
        <strain evidence="10 11">BW863</strain>
    </source>
</reference>
<comment type="subcellular location">
    <subcellularLocation>
        <location evidence="8">Cytoplasm</location>
    </subcellularLocation>
</comment>
<feature type="binding site" evidence="8">
    <location>
        <position position="163"/>
    </location>
    <ligand>
        <name>substrate</name>
    </ligand>
</feature>
<evidence type="ECO:0000256" key="3">
    <source>
        <dbReference type="ARBA" id="ARBA00013080"/>
    </source>
</evidence>
<dbReference type="Proteomes" id="UP000256900">
    <property type="component" value="Unassembled WGS sequence"/>
</dbReference>
<proteinExistence type="inferred from homology"/>
<dbReference type="Pfam" id="PF01678">
    <property type="entry name" value="DAP_epimerase"/>
    <property type="match status" value="2"/>
</dbReference>
<feature type="binding site" evidence="8">
    <location>
        <position position="69"/>
    </location>
    <ligand>
        <name>substrate</name>
    </ligand>
</feature>
<evidence type="ECO:0000256" key="2">
    <source>
        <dbReference type="ARBA" id="ARBA00010219"/>
    </source>
</evidence>
<evidence type="ECO:0000313" key="11">
    <source>
        <dbReference type="Proteomes" id="UP000256900"/>
    </source>
</evidence>
<comment type="catalytic activity">
    <reaction evidence="7 8">
        <text>(2S,6S)-2,6-diaminopimelate = meso-2,6-diaminopimelate</text>
        <dbReference type="Rhea" id="RHEA:15393"/>
        <dbReference type="ChEBI" id="CHEBI:57609"/>
        <dbReference type="ChEBI" id="CHEBI:57791"/>
        <dbReference type="EC" id="5.1.1.7"/>
    </reaction>
</comment>
<dbReference type="GO" id="GO:0009089">
    <property type="term" value="P:lysine biosynthetic process via diaminopimelate"/>
    <property type="evidence" value="ECO:0007669"/>
    <property type="project" value="UniProtKB-UniRule"/>
</dbReference>
<feature type="active site" description="Proton donor" evidence="8">
    <location>
        <position position="78"/>
    </location>
</feature>
<evidence type="ECO:0000256" key="5">
    <source>
        <dbReference type="ARBA" id="ARBA00023154"/>
    </source>
</evidence>
<evidence type="ECO:0000256" key="8">
    <source>
        <dbReference type="HAMAP-Rule" id="MF_00197"/>
    </source>
</evidence>
<keyword evidence="6 8" id="KW-0413">Isomerase</keyword>
<dbReference type="PANTHER" id="PTHR31689:SF0">
    <property type="entry name" value="DIAMINOPIMELATE EPIMERASE"/>
    <property type="match status" value="1"/>
</dbReference>
<keyword evidence="11" id="KW-1185">Reference proteome</keyword>
<dbReference type="EC" id="5.1.1.7" evidence="3 8"/>
<dbReference type="PANTHER" id="PTHR31689">
    <property type="entry name" value="DIAMINOPIMELATE EPIMERASE, CHLOROPLASTIC"/>
    <property type="match status" value="1"/>
</dbReference>
<dbReference type="HAMAP" id="MF_00197">
    <property type="entry name" value="DAP_epimerase"/>
    <property type="match status" value="1"/>
</dbReference>
<keyword evidence="4 8" id="KW-0028">Amino-acid biosynthesis</keyword>
<sequence length="288" mass="31221">MHPLARRLVTKMNGIGNEIVLLDLRDSPYELDARSVRAIAQAPDLAFDQLMVLHAPVSAGTEAYVRIYNRDGSEAGACGNGTRCVAWTLMQDTPHETLRVETLNGILVCERKGERRFSVEMGRPRFGWQDIPLSGPVPDTAAIPFPIGPGGTPLLAAAVNVGNPHAVFLVDDLDAYDLSVLGPALEHDAIFPERANISFAQVRERNHIVVRVWERGAGLTYACGSAACAVLVAAVRRGLAERNAVISLPGGDLHVTWRQSDDQVVLAGPVELEFKAILESRWFEDAAA</sequence>
<name>A0A3D9YQ49_9HYPH</name>
<dbReference type="NCBIfam" id="TIGR00652">
    <property type="entry name" value="DapF"/>
    <property type="match status" value="1"/>
</dbReference>
<evidence type="ECO:0000313" key="10">
    <source>
        <dbReference type="EMBL" id="REF84746.1"/>
    </source>
</evidence>
<feature type="active site" evidence="9">
    <location>
        <position position="78"/>
    </location>
</feature>
<comment type="similarity">
    <text evidence="2 8">Belongs to the diaminopimelate epimerase family.</text>
</comment>
<evidence type="ECO:0000256" key="7">
    <source>
        <dbReference type="ARBA" id="ARBA00051712"/>
    </source>
</evidence>